<keyword evidence="3" id="KW-1185">Reference proteome</keyword>
<dbReference type="PROSITE" id="PS51257">
    <property type="entry name" value="PROKAR_LIPOPROTEIN"/>
    <property type="match status" value="1"/>
</dbReference>
<evidence type="ECO:0000313" key="2">
    <source>
        <dbReference type="EMBL" id="SEA72535.1"/>
    </source>
</evidence>
<gene>
    <name evidence="2" type="ORF">SAMN05444145_105303</name>
</gene>
<evidence type="ECO:0000256" key="1">
    <source>
        <dbReference type="SAM" id="MobiDB-lite"/>
    </source>
</evidence>
<evidence type="ECO:0000313" key="3">
    <source>
        <dbReference type="Proteomes" id="UP000183253"/>
    </source>
</evidence>
<dbReference type="STRING" id="1033731.SAMN05444145_105303"/>
<feature type="region of interest" description="Disordered" evidence="1">
    <location>
        <begin position="306"/>
        <end position="327"/>
    </location>
</feature>
<dbReference type="Proteomes" id="UP000183253">
    <property type="component" value="Unassembled WGS sequence"/>
</dbReference>
<dbReference type="EMBL" id="FNRI01000005">
    <property type="protein sequence ID" value="SEA72535.1"/>
    <property type="molecule type" value="Genomic_DNA"/>
</dbReference>
<organism evidence="2 3">
    <name type="scientific">Alistipes timonensis JC136</name>
    <dbReference type="NCBI Taxonomy" id="1033731"/>
    <lineage>
        <taxon>Bacteria</taxon>
        <taxon>Pseudomonadati</taxon>
        <taxon>Bacteroidota</taxon>
        <taxon>Bacteroidia</taxon>
        <taxon>Bacteroidales</taxon>
        <taxon>Rikenellaceae</taxon>
        <taxon>Alistipes</taxon>
    </lineage>
</organism>
<reference evidence="2 3" key="1">
    <citation type="submission" date="2016-10" db="EMBL/GenBank/DDBJ databases">
        <authorList>
            <person name="de Groot N.N."/>
        </authorList>
    </citation>
    <scope>NUCLEOTIDE SEQUENCE [LARGE SCALE GENOMIC DNA]</scope>
    <source>
        <strain evidence="2 3">DSM 25383</strain>
    </source>
</reference>
<proteinExistence type="predicted"/>
<dbReference type="AlphaFoldDB" id="A0A1H4DIE3"/>
<sequence>MKKIQNLLIACSLLLAGCSETPEETDGLPGPAPVKYVSLRLDAGAGTRAGLDDALRVKFQPGDMIDINGTAYEVFLLDDGTAAVPEVPVADRYEAVFPSACNFLQQTKETANFKLPLAQFHAGPGTFGRNAMPMYGEAAGIDEEKGYVNIRLHNMCGVLKLTLKGSATINSILVEDRSGAPISGYATLGTDDGGAKILVTDTKSSARSHHLVMNCGGAGEGVTLSEGGTDFHIVLPAREYASGLKIRITDRSHRAMTVDSPTPRTIKRNVVTETPAITYAPDADLVFAEYFDACVWGGNYAGNTKGYSPSQTESQQSSGSLAGTTADKSATGVEEAPFYVMENAAGTADYTNVWNAAPNASGGNVTASYLRNRNLYDWTYLYRCSEFQGCMRISSPTLGRGKIHTPTMKNITDGNAHKVEITFRACCAPGADQADNLGCWLGDGPTGKNNGEICEEVYVNGESVPVTNKQFAYIPISKIGSSGWSEIRLVVSGFTKISAFNFMKQQNTNATKTLFFVDDIEVRLLD</sequence>
<dbReference type="RefSeq" id="WP_231290769.1">
    <property type="nucleotide sequence ID" value="NZ_CAEG01000006.1"/>
</dbReference>
<protein>
    <submittedName>
        <fullName evidence="2">Uncharacterized protein</fullName>
    </submittedName>
</protein>
<accession>A0A1H4DIE3</accession>
<name>A0A1H4DIE3_9BACT</name>